<comment type="caution">
    <text evidence="1">The sequence shown here is derived from an EMBL/GenBank/DDBJ whole genome shotgun (WGS) entry which is preliminary data.</text>
</comment>
<reference evidence="1 2" key="1">
    <citation type="journal article" date="2019" name="Environ. Microbiol.">
        <title>At the nexus of three kingdoms: the genome of the mycorrhizal fungus Gigaspora margarita provides insights into plant, endobacterial and fungal interactions.</title>
        <authorList>
            <person name="Venice F."/>
            <person name="Ghignone S."/>
            <person name="Salvioli di Fossalunga A."/>
            <person name="Amselem J."/>
            <person name="Novero M."/>
            <person name="Xianan X."/>
            <person name="Sedzielewska Toro K."/>
            <person name="Morin E."/>
            <person name="Lipzen A."/>
            <person name="Grigoriev I.V."/>
            <person name="Henrissat B."/>
            <person name="Martin F.M."/>
            <person name="Bonfante P."/>
        </authorList>
    </citation>
    <scope>NUCLEOTIDE SEQUENCE [LARGE SCALE GENOMIC DNA]</scope>
    <source>
        <strain evidence="1 2">BEG34</strain>
    </source>
</reference>
<gene>
    <name evidence="1" type="ORF">F8M41_000626</name>
</gene>
<accession>A0A8H3XI95</accession>
<name>A0A8H3XI95_GIGMA</name>
<dbReference type="OrthoDB" id="2432760at2759"/>
<evidence type="ECO:0000313" key="1">
    <source>
        <dbReference type="EMBL" id="KAF0460286.1"/>
    </source>
</evidence>
<evidence type="ECO:0000313" key="2">
    <source>
        <dbReference type="Proteomes" id="UP000439903"/>
    </source>
</evidence>
<sequence>MDLVNVLNKNNKECAKLFIKIIQPTNQNQQMQQLLHAIINALNQFWGLQVENLEQNLVKIPMYTGGHQDPVEQLEVIDKTFKANNIVGQEDYL</sequence>
<protein>
    <submittedName>
        <fullName evidence="1">Uncharacterized protein</fullName>
    </submittedName>
</protein>
<organism evidence="1 2">
    <name type="scientific">Gigaspora margarita</name>
    <dbReference type="NCBI Taxonomy" id="4874"/>
    <lineage>
        <taxon>Eukaryota</taxon>
        <taxon>Fungi</taxon>
        <taxon>Fungi incertae sedis</taxon>
        <taxon>Mucoromycota</taxon>
        <taxon>Glomeromycotina</taxon>
        <taxon>Glomeromycetes</taxon>
        <taxon>Diversisporales</taxon>
        <taxon>Gigasporaceae</taxon>
        <taxon>Gigaspora</taxon>
    </lineage>
</organism>
<dbReference type="AlphaFoldDB" id="A0A8H3XI95"/>
<proteinExistence type="predicted"/>
<dbReference type="EMBL" id="WTPW01001047">
    <property type="protein sequence ID" value="KAF0460286.1"/>
    <property type="molecule type" value="Genomic_DNA"/>
</dbReference>
<keyword evidence="2" id="KW-1185">Reference proteome</keyword>
<dbReference type="Proteomes" id="UP000439903">
    <property type="component" value="Unassembled WGS sequence"/>
</dbReference>